<dbReference type="RefSeq" id="XP_066675714.1">
    <property type="nucleotide sequence ID" value="XM_066805941.1"/>
</dbReference>
<comment type="caution">
    <text evidence="2">The sequence shown here is derived from an EMBL/GenBank/DDBJ whole genome shotgun (WGS) entry which is preliminary data.</text>
</comment>
<name>A0ABR1XE14_9PEZI</name>
<organism evidence="2 3">
    <name type="scientific">Apiospora hydei</name>
    <dbReference type="NCBI Taxonomy" id="1337664"/>
    <lineage>
        <taxon>Eukaryota</taxon>
        <taxon>Fungi</taxon>
        <taxon>Dikarya</taxon>
        <taxon>Ascomycota</taxon>
        <taxon>Pezizomycotina</taxon>
        <taxon>Sordariomycetes</taxon>
        <taxon>Xylariomycetidae</taxon>
        <taxon>Amphisphaeriales</taxon>
        <taxon>Apiosporaceae</taxon>
        <taxon>Apiospora</taxon>
    </lineage>
</organism>
<dbReference type="EMBL" id="JAQQWN010000002">
    <property type="protein sequence ID" value="KAK8094941.1"/>
    <property type="molecule type" value="Genomic_DNA"/>
</dbReference>
<protein>
    <submittedName>
        <fullName evidence="2">Short chain dehydrogenase reductase</fullName>
    </submittedName>
</protein>
<keyword evidence="3" id="KW-1185">Reference proteome</keyword>
<dbReference type="Gene3D" id="3.40.50.720">
    <property type="entry name" value="NAD(P)-binding Rossmann-like Domain"/>
    <property type="match status" value="1"/>
</dbReference>
<dbReference type="PRINTS" id="PR00080">
    <property type="entry name" value="SDRFAMILY"/>
</dbReference>
<reference evidence="2 3" key="1">
    <citation type="submission" date="2023-01" db="EMBL/GenBank/DDBJ databases">
        <title>Analysis of 21 Apiospora genomes using comparative genomics revels a genus with tremendous synthesis potential of carbohydrate active enzymes and secondary metabolites.</title>
        <authorList>
            <person name="Sorensen T."/>
        </authorList>
    </citation>
    <scope>NUCLEOTIDE SEQUENCE [LARGE SCALE GENOMIC DNA]</scope>
    <source>
        <strain evidence="2 3">CBS 114990</strain>
    </source>
</reference>
<proteinExistence type="inferred from homology"/>
<evidence type="ECO:0000256" key="1">
    <source>
        <dbReference type="ARBA" id="ARBA00006484"/>
    </source>
</evidence>
<evidence type="ECO:0000313" key="2">
    <source>
        <dbReference type="EMBL" id="KAK8094941.1"/>
    </source>
</evidence>
<dbReference type="Proteomes" id="UP001433268">
    <property type="component" value="Unassembled WGS sequence"/>
</dbReference>
<comment type="similarity">
    <text evidence="1">Belongs to the short-chain dehydrogenases/reductases (SDR) family.</text>
</comment>
<dbReference type="GeneID" id="92039001"/>
<dbReference type="CDD" id="cd05233">
    <property type="entry name" value="SDR_c"/>
    <property type="match status" value="1"/>
</dbReference>
<dbReference type="PRINTS" id="PR00081">
    <property type="entry name" value="GDHRDH"/>
</dbReference>
<dbReference type="PANTHER" id="PTHR42760">
    <property type="entry name" value="SHORT-CHAIN DEHYDROGENASES/REDUCTASES FAMILY MEMBER"/>
    <property type="match status" value="1"/>
</dbReference>
<dbReference type="InterPro" id="IPR036291">
    <property type="entry name" value="NAD(P)-bd_dom_sf"/>
</dbReference>
<dbReference type="SUPFAM" id="SSF51735">
    <property type="entry name" value="NAD(P)-binding Rossmann-fold domains"/>
    <property type="match status" value="1"/>
</dbReference>
<gene>
    <name evidence="2" type="ORF">PG997_001626</name>
</gene>
<dbReference type="InterPro" id="IPR002347">
    <property type="entry name" value="SDR_fam"/>
</dbReference>
<accession>A0ABR1XE14</accession>
<dbReference type="Pfam" id="PF13561">
    <property type="entry name" value="adh_short_C2"/>
    <property type="match status" value="1"/>
</dbReference>
<sequence>MANLLRGTALITGAASGIGHHTALSFAKYGKSKLALADMNPSALTKSAKAIRAQYPSLQIVELTMDVRQTDEVKAGFAATVAQFGRLDVAVNNAGIRGPAARTDETDEAEWAETIDIDLAGVWRCQREALRVMVGQEDLGPREGRGRIINTASMLGLSAPPRGLVHTPYTAAKHGVMGLTKADAVIYGEQGIRINAICPGWTETPLIRDPKLPLLTREIERGAIPRIAHVDEVADAMVFLASPLSSFMQGASLLVDGGFTLT</sequence>
<evidence type="ECO:0000313" key="3">
    <source>
        <dbReference type="Proteomes" id="UP001433268"/>
    </source>
</evidence>